<organism evidence="1">
    <name type="scientific">marine sediment metagenome</name>
    <dbReference type="NCBI Taxonomy" id="412755"/>
    <lineage>
        <taxon>unclassified sequences</taxon>
        <taxon>metagenomes</taxon>
        <taxon>ecological metagenomes</taxon>
    </lineage>
</organism>
<sequence length="67" mass="7431">MTDAMVFRRMGDRAAELSKNVASIYAHWQCDEAEKMQAAILKADELVELLSDDIGDLRDSLSTTGQV</sequence>
<proteinExistence type="predicted"/>
<reference evidence="1" key="1">
    <citation type="journal article" date="2015" name="Nature">
        <title>Complex archaea that bridge the gap between prokaryotes and eukaryotes.</title>
        <authorList>
            <person name="Spang A."/>
            <person name="Saw J.H."/>
            <person name="Jorgensen S.L."/>
            <person name="Zaremba-Niedzwiedzka K."/>
            <person name="Martijn J."/>
            <person name="Lind A.E."/>
            <person name="van Eijk R."/>
            <person name="Schleper C."/>
            <person name="Guy L."/>
            <person name="Ettema T.J."/>
        </authorList>
    </citation>
    <scope>NUCLEOTIDE SEQUENCE</scope>
</reference>
<accession>A0A0F9JQE3</accession>
<protein>
    <submittedName>
        <fullName evidence="1">Uncharacterized protein</fullName>
    </submittedName>
</protein>
<evidence type="ECO:0000313" key="1">
    <source>
        <dbReference type="EMBL" id="KKM72114.1"/>
    </source>
</evidence>
<comment type="caution">
    <text evidence="1">The sequence shown here is derived from an EMBL/GenBank/DDBJ whole genome shotgun (WGS) entry which is preliminary data.</text>
</comment>
<dbReference type="EMBL" id="LAZR01009526">
    <property type="protein sequence ID" value="KKM72114.1"/>
    <property type="molecule type" value="Genomic_DNA"/>
</dbReference>
<dbReference type="AlphaFoldDB" id="A0A0F9JQE3"/>
<name>A0A0F9JQE3_9ZZZZ</name>
<gene>
    <name evidence="1" type="ORF">LCGC14_1423720</name>
</gene>